<accession>A0A6C0EN37</accession>
<evidence type="ECO:0000313" key="2">
    <source>
        <dbReference type="EMBL" id="QHT29709.1"/>
    </source>
</evidence>
<dbReference type="AlphaFoldDB" id="A0A6C0EN37"/>
<keyword evidence="1" id="KW-0175">Coiled coil</keyword>
<dbReference type="EMBL" id="MN738881">
    <property type="protein sequence ID" value="QHT29709.1"/>
    <property type="molecule type" value="Genomic_DNA"/>
</dbReference>
<proteinExistence type="predicted"/>
<sequence length="124" mass="14948">MENILQYYTNYRKLHYDDNVGIAAEEERRKHEQQEFNRQMEMVRDVQKTVKYQQLEREKQDLEEEIELLDYMLSDDDDTWSGIIRPFYSALKAIRNAQLDLLRAEGVDFELLEKKLVNVSMLVL</sequence>
<organism evidence="2">
    <name type="scientific">viral metagenome</name>
    <dbReference type="NCBI Taxonomy" id="1070528"/>
    <lineage>
        <taxon>unclassified sequences</taxon>
        <taxon>metagenomes</taxon>
        <taxon>organismal metagenomes</taxon>
    </lineage>
</organism>
<protein>
    <submittedName>
        <fullName evidence="2">Uncharacterized protein</fullName>
    </submittedName>
</protein>
<reference evidence="2" key="1">
    <citation type="journal article" date="2020" name="Nature">
        <title>Giant virus diversity and host interactions through global metagenomics.</title>
        <authorList>
            <person name="Schulz F."/>
            <person name="Roux S."/>
            <person name="Paez-Espino D."/>
            <person name="Jungbluth S."/>
            <person name="Walsh D.A."/>
            <person name="Denef V.J."/>
            <person name="McMahon K.D."/>
            <person name="Konstantinidis K.T."/>
            <person name="Eloe-Fadrosh E.A."/>
            <person name="Kyrpides N.C."/>
            <person name="Woyke T."/>
        </authorList>
    </citation>
    <scope>NUCLEOTIDE SEQUENCE</scope>
    <source>
        <strain evidence="2">GVMAG-M-3300009068-24</strain>
    </source>
</reference>
<feature type="coiled-coil region" evidence="1">
    <location>
        <begin position="45"/>
        <end position="72"/>
    </location>
</feature>
<name>A0A6C0EN37_9ZZZZ</name>
<evidence type="ECO:0000256" key="1">
    <source>
        <dbReference type="SAM" id="Coils"/>
    </source>
</evidence>